<dbReference type="Proteomes" id="UP000030652">
    <property type="component" value="Unassembled WGS sequence"/>
</dbReference>
<dbReference type="InterPro" id="IPR029151">
    <property type="entry name" value="Sensor-like_sf"/>
</dbReference>
<dbReference type="SUPFAM" id="SSF103190">
    <property type="entry name" value="Sensory domain-like"/>
    <property type="match status" value="1"/>
</dbReference>
<dbReference type="PANTHER" id="PTHR45228">
    <property type="entry name" value="CYCLIC DI-GMP PHOSPHODIESTERASE TM_0186-RELATED"/>
    <property type="match status" value="1"/>
</dbReference>
<dbReference type="PANTHER" id="PTHR45228:SF5">
    <property type="entry name" value="CYCLIC DI-GMP PHOSPHODIESTERASE VC_1348-RELATED"/>
    <property type="match status" value="1"/>
</dbReference>
<feature type="domain" description="HD-GYP" evidence="2">
    <location>
        <begin position="259"/>
        <end position="470"/>
    </location>
</feature>
<comment type="caution">
    <text evidence="3">The sequence shown here is derived from an EMBL/GenBank/DDBJ whole genome shotgun (WGS) entry which is preliminary data.</text>
</comment>
<dbReference type="EMBL" id="JRYO01000102">
    <property type="protein sequence ID" value="KHE92695.1"/>
    <property type="molecule type" value="Genomic_DNA"/>
</dbReference>
<dbReference type="CDD" id="cd00077">
    <property type="entry name" value="HDc"/>
    <property type="match status" value="1"/>
</dbReference>
<evidence type="ECO:0000256" key="1">
    <source>
        <dbReference type="SAM" id="Phobius"/>
    </source>
</evidence>
<gene>
    <name evidence="3" type="ORF">SCABRO_01555</name>
</gene>
<dbReference type="InterPro" id="IPR048760">
    <property type="entry name" value="VP0354-like_sensor_dom"/>
</dbReference>
<dbReference type="SUPFAM" id="SSF109604">
    <property type="entry name" value="HD-domain/PDEase-like"/>
    <property type="match status" value="1"/>
</dbReference>
<organism evidence="3 4">
    <name type="scientific">Candidatus Scalindua brodae</name>
    <dbReference type="NCBI Taxonomy" id="237368"/>
    <lineage>
        <taxon>Bacteria</taxon>
        <taxon>Pseudomonadati</taxon>
        <taxon>Planctomycetota</taxon>
        <taxon>Candidatus Brocadiia</taxon>
        <taxon>Candidatus Brocadiales</taxon>
        <taxon>Candidatus Scalinduaceae</taxon>
        <taxon>Candidatus Scalindua</taxon>
    </lineage>
</organism>
<sequence length="475" mass="54945">MFADLEHDLFFLRDILSTREYVNSNYESINYRSEVEKLLYEFAKVCKHYYQISIIDSSGSEVIGIDNRLDNAPVITPKTQLQNRKNKDYFQEAIKLDNNQVYVSPIHSGSRREEIAEQNFPIIEFAIPLLNSKNERKGILVLNMYLTRLLKILPENMVIQTEDGNLISLRQDGSINFNKSHYDFSGSSGWIDISNDKTIHYSNVEFFSGQEFALAIFHKHPMLKALLQRLVAVSIILLALFLCLILIIWYLNFLRFRELIGAQRAIIFSLAKLAEYRDSGTGDHLERTRDYSIILAKQLRKNRKYKRIITDEFIEDLYDAAPLHDIGKVGIRDSILLKESKLTEEEYEKMKGHVQMGGNLLQDAIDIFKLKQPFLVMGKNICAYHHEKYNGKGYPDGLKGEEIPLEARIFALCDAYDAIRAQRSYKGKLPHDETVRRINSDRGEHFEPDIVDAFLECENEFAIEWVALGRNLLNG</sequence>
<keyword evidence="1" id="KW-1133">Transmembrane helix</keyword>
<dbReference type="InterPro" id="IPR003607">
    <property type="entry name" value="HD/PDEase_dom"/>
</dbReference>
<protein>
    <recommendedName>
        <fullName evidence="2">HD-GYP domain-containing protein</fullName>
    </recommendedName>
</protein>
<name>A0A0B0EPU5_9BACT</name>
<reference evidence="3 4" key="1">
    <citation type="submission" date="2014-10" db="EMBL/GenBank/DDBJ databases">
        <title>Draft genome of anammox bacterium scalindua brodae, obtained using differential coverage binning of sequence data from two enrichment reactors.</title>
        <authorList>
            <person name="Speth D.R."/>
            <person name="Russ L."/>
            <person name="Kartal B."/>
            <person name="Op den Camp H.J."/>
            <person name="Dutilh B.E."/>
            <person name="Jetten M.S."/>
        </authorList>
    </citation>
    <scope>NUCLEOTIDE SEQUENCE [LARGE SCALE GENOMIC DNA]</scope>
    <source>
        <strain evidence="3">RU1</strain>
    </source>
</reference>
<dbReference type="Gene3D" id="3.30.450.20">
    <property type="entry name" value="PAS domain"/>
    <property type="match status" value="1"/>
</dbReference>
<dbReference type="Pfam" id="PF21623">
    <property type="entry name" value="HK_sensor_dom_bact"/>
    <property type="match status" value="1"/>
</dbReference>
<evidence type="ECO:0000259" key="2">
    <source>
        <dbReference type="PROSITE" id="PS51832"/>
    </source>
</evidence>
<keyword evidence="1" id="KW-0812">Transmembrane</keyword>
<dbReference type="Gene3D" id="1.10.3210.10">
    <property type="entry name" value="Hypothetical protein af1432"/>
    <property type="match status" value="1"/>
</dbReference>
<dbReference type="InterPro" id="IPR052020">
    <property type="entry name" value="Cyclic_di-GMP/3'3'-cGAMP_PDE"/>
</dbReference>
<dbReference type="PROSITE" id="PS51832">
    <property type="entry name" value="HD_GYP"/>
    <property type="match status" value="1"/>
</dbReference>
<evidence type="ECO:0000313" key="4">
    <source>
        <dbReference type="Proteomes" id="UP000030652"/>
    </source>
</evidence>
<evidence type="ECO:0000313" key="3">
    <source>
        <dbReference type="EMBL" id="KHE92695.1"/>
    </source>
</evidence>
<accession>A0A0B0EPU5</accession>
<dbReference type="InterPro" id="IPR037522">
    <property type="entry name" value="HD_GYP_dom"/>
</dbReference>
<dbReference type="Pfam" id="PF13487">
    <property type="entry name" value="HD_5"/>
    <property type="match status" value="1"/>
</dbReference>
<feature type="transmembrane region" description="Helical" evidence="1">
    <location>
        <begin position="230"/>
        <end position="251"/>
    </location>
</feature>
<dbReference type="eggNOG" id="COG3437">
    <property type="taxonomic scope" value="Bacteria"/>
</dbReference>
<dbReference type="SMART" id="SM00471">
    <property type="entry name" value="HDc"/>
    <property type="match status" value="1"/>
</dbReference>
<dbReference type="AlphaFoldDB" id="A0A0B0EPU5"/>
<proteinExistence type="predicted"/>
<keyword evidence="1" id="KW-0472">Membrane</keyword>